<dbReference type="InterPro" id="IPR050445">
    <property type="entry name" value="Bact_polysacc_biosynth/exp"/>
</dbReference>
<dbReference type="EC" id="2.7.10.2" evidence="4"/>
<keyword evidence="12 17" id="KW-1133">Transmembrane helix</keyword>
<evidence type="ECO:0000259" key="19">
    <source>
        <dbReference type="Pfam" id="PF13614"/>
    </source>
</evidence>
<dbReference type="PANTHER" id="PTHR32309">
    <property type="entry name" value="TYROSINE-PROTEIN KINASE"/>
    <property type="match status" value="1"/>
</dbReference>
<dbReference type="GO" id="GO:0004715">
    <property type="term" value="F:non-membrane spanning protein tyrosine kinase activity"/>
    <property type="evidence" value="ECO:0007669"/>
    <property type="project" value="UniProtKB-EC"/>
</dbReference>
<dbReference type="SUPFAM" id="SSF52540">
    <property type="entry name" value="P-loop containing nucleoside triphosphate hydrolases"/>
    <property type="match status" value="1"/>
</dbReference>
<evidence type="ECO:0000256" key="12">
    <source>
        <dbReference type="ARBA" id="ARBA00022989"/>
    </source>
</evidence>
<dbReference type="InterPro" id="IPR025669">
    <property type="entry name" value="AAA_dom"/>
</dbReference>
<evidence type="ECO:0000256" key="1">
    <source>
        <dbReference type="ARBA" id="ARBA00004429"/>
    </source>
</evidence>
<evidence type="ECO:0000256" key="5">
    <source>
        <dbReference type="ARBA" id="ARBA00022475"/>
    </source>
</evidence>
<evidence type="ECO:0000256" key="7">
    <source>
        <dbReference type="ARBA" id="ARBA00022679"/>
    </source>
</evidence>
<evidence type="ECO:0000256" key="9">
    <source>
        <dbReference type="ARBA" id="ARBA00022741"/>
    </source>
</evidence>
<evidence type="ECO:0000313" key="20">
    <source>
        <dbReference type="EMBL" id="TDG35315.1"/>
    </source>
</evidence>
<dbReference type="PANTHER" id="PTHR32309:SF13">
    <property type="entry name" value="FERRIC ENTEROBACTIN TRANSPORT PROTEIN FEPE"/>
    <property type="match status" value="1"/>
</dbReference>
<feature type="coiled-coil region" evidence="16">
    <location>
        <begin position="317"/>
        <end position="344"/>
    </location>
</feature>
<dbReference type="Proteomes" id="UP000295668">
    <property type="component" value="Unassembled WGS sequence"/>
</dbReference>
<dbReference type="CDD" id="cd05387">
    <property type="entry name" value="BY-kinase"/>
    <property type="match status" value="1"/>
</dbReference>
<dbReference type="Pfam" id="PF02706">
    <property type="entry name" value="Wzz"/>
    <property type="match status" value="1"/>
</dbReference>
<evidence type="ECO:0000256" key="13">
    <source>
        <dbReference type="ARBA" id="ARBA00023136"/>
    </source>
</evidence>
<sequence length="794" mass="88623">MDTQPIKSVLVNQQLNYWKVIRIFLSRWYWVLGCAVISLVVAWLYIRTIPPTYTTGASLKLDESPSDAATDPSMRSYSRFYQSNIQTEATVMRSQNVINRAIEHLDYKISYYLKGRVLTSELYPSVPFKVIVISQDSVNFSRATYAVEPIDKDSFSLTSTDQPEKKLKFKYNQNIALGNMLFSIKSPIPNVGSYSFKFNTKSDFYGRAVGGLNIFEAEKYSNIMNINHTDVNPVFSSDILNAIVKEYIINDAEQKKRSAKQTIAYLDSQIDFLNKQVDQAGKKLSNFTSESTVGDPATDKQFNIGKLTSLQTQRTDLAFQKFSIEQLEQQIKANKEKIRLSLDIDGIASSGLPALIGQLNGAIANRELKLTQFNEDAAPIKQLDNQIAEIKQLINANINSLKQKNQKTINLINSELNKVGGSLSQLPAKENDFAKLQNNYNINQRMFSLLFEKKLAAQITSAAVTAGANIINEAQPSFNPISPVAGQIYSSYLIGGILAGLGLIVLVRLINPYIYDVETVEGLTSIPILGVILKYDKGKIGDIQKILALEKPKSIFAESVRSVRTNLSFLASDKENKTICITSEISGEGKSFVALNLAGTLSIIDKKVILIAADLRRSKLHHVLDADNSKGLSTYLSAQSDLDEIINRDNAYNFDYITSGPVPPNPSELLHSNKMKLLLQDLKKRYEYIILDTAPVGLVSDSVPIINQADVNLFIIRSGVSKFGAASVPERLSKEYALNNIAIILNSFSNELLHSNIHTSNYTQSGSGTYYYSNYSGYGDRTYYEDEVKKWWEF</sequence>
<keyword evidence="16" id="KW-0175">Coiled coil</keyword>
<dbReference type="EMBL" id="SJCY01000011">
    <property type="protein sequence ID" value="TDG35315.1"/>
    <property type="molecule type" value="Genomic_DNA"/>
</dbReference>
<comment type="similarity">
    <text evidence="2">Belongs to the CpsD/CapB family.</text>
</comment>
<comment type="subcellular location">
    <subcellularLocation>
        <location evidence="1">Cell inner membrane</location>
        <topology evidence="1">Multi-pass membrane protein</topology>
    </subcellularLocation>
</comment>
<protein>
    <recommendedName>
        <fullName evidence="4">non-specific protein-tyrosine kinase</fullName>
        <ecNumber evidence="4">2.7.10.2</ecNumber>
    </recommendedName>
</protein>
<dbReference type="Gene3D" id="3.40.50.300">
    <property type="entry name" value="P-loop containing nucleotide triphosphate hydrolases"/>
    <property type="match status" value="1"/>
</dbReference>
<evidence type="ECO:0000256" key="4">
    <source>
        <dbReference type="ARBA" id="ARBA00011903"/>
    </source>
</evidence>
<keyword evidence="10 20" id="KW-0418">Kinase</keyword>
<feature type="transmembrane region" description="Helical" evidence="17">
    <location>
        <begin position="28"/>
        <end position="46"/>
    </location>
</feature>
<evidence type="ECO:0000256" key="14">
    <source>
        <dbReference type="ARBA" id="ARBA00023137"/>
    </source>
</evidence>
<feature type="domain" description="AAA" evidence="19">
    <location>
        <begin position="577"/>
        <end position="696"/>
    </location>
</feature>
<name>A0A4R5MJF0_9SPHI</name>
<dbReference type="GO" id="GO:0005524">
    <property type="term" value="F:ATP binding"/>
    <property type="evidence" value="ECO:0007669"/>
    <property type="project" value="UniProtKB-KW"/>
</dbReference>
<organism evidence="20 21">
    <name type="scientific">Pedobacter changchengzhani</name>
    <dbReference type="NCBI Taxonomy" id="2529274"/>
    <lineage>
        <taxon>Bacteria</taxon>
        <taxon>Pseudomonadati</taxon>
        <taxon>Bacteroidota</taxon>
        <taxon>Sphingobacteriia</taxon>
        <taxon>Sphingobacteriales</taxon>
        <taxon>Sphingobacteriaceae</taxon>
        <taxon>Pedobacter</taxon>
    </lineage>
</organism>
<evidence type="ECO:0000256" key="17">
    <source>
        <dbReference type="SAM" id="Phobius"/>
    </source>
</evidence>
<evidence type="ECO:0000259" key="18">
    <source>
        <dbReference type="Pfam" id="PF02706"/>
    </source>
</evidence>
<dbReference type="RefSeq" id="WP_133263446.1">
    <property type="nucleotide sequence ID" value="NZ_SJCY01000011.1"/>
</dbReference>
<feature type="transmembrane region" description="Helical" evidence="17">
    <location>
        <begin position="489"/>
        <end position="510"/>
    </location>
</feature>
<dbReference type="Pfam" id="PF13614">
    <property type="entry name" value="AAA_31"/>
    <property type="match status" value="1"/>
</dbReference>
<evidence type="ECO:0000256" key="10">
    <source>
        <dbReference type="ARBA" id="ARBA00022777"/>
    </source>
</evidence>
<keyword evidence="8 17" id="KW-0812">Transmembrane</keyword>
<accession>A0A4R5MJF0</accession>
<comment type="similarity">
    <text evidence="3">Belongs to the etk/wzc family.</text>
</comment>
<dbReference type="NCBIfam" id="TIGR01007">
    <property type="entry name" value="eps_fam"/>
    <property type="match status" value="1"/>
</dbReference>
<keyword evidence="13 17" id="KW-0472">Membrane</keyword>
<keyword evidence="5" id="KW-1003">Cell membrane</keyword>
<evidence type="ECO:0000256" key="8">
    <source>
        <dbReference type="ARBA" id="ARBA00022692"/>
    </source>
</evidence>
<keyword evidence="21" id="KW-1185">Reference proteome</keyword>
<gene>
    <name evidence="20" type="ORF">EZJ43_14575</name>
</gene>
<comment type="caution">
    <text evidence="20">The sequence shown here is derived from an EMBL/GenBank/DDBJ whole genome shotgun (WGS) entry which is preliminary data.</text>
</comment>
<evidence type="ECO:0000256" key="11">
    <source>
        <dbReference type="ARBA" id="ARBA00022840"/>
    </source>
</evidence>
<dbReference type="InterPro" id="IPR027417">
    <property type="entry name" value="P-loop_NTPase"/>
</dbReference>
<feature type="coiled-coil region" evidence="16">
    <location>
        <begin position="249"/>
        <end position="290"/>
    </location>
</feature>
<evidence type="ECO:0000256" key="6">
    <source>
        <dbReference type="ARBA" id="ARBA00022519"/>
    </source>
</evidence>
<dbReference type="AlphaFoldDB" id="A0A4R5MJF0"/>
<reference evidence="20 21" key="1">
    <citation type="submission" date="2019-02" db="EMBL/GenBank/DDBJ databases">
        <title>Pedobacter sp. nov., a novel speices isolated from soil of pinguins habitat in Antarcitica.</title>
        <authorList>
            <person name="He R.-H."/>
        </authorList>
    </citation>
    <scope>NUCLEOTIDE SEQUENCE [LARGE SCALE GENOMIC DNA]</scope>
    <source>
        <strain evidence="20 21">E01020</strain>
    </source>
</reference>
<dbReference type="InterPro" id="IPR003856">
    <property type="entry name" value="LPS_length_determ_N"/>
</dbReference>
<keyword evidence="9" id="KW-0547">Nucleotide-binding</keyword>
<evidence type="ECO:0000256" key="15">
    <source>
        <dbReference type="ARBA" id="ARBA00051245"/>
    </source>
</evidence>
<dbReference type="OrthoDB" id="9794577at2"/>
<evidence type="ECO:0000256" key="3">
    <source>
        <dbReference type="ARBA" id="ARBA00008883"/>
    </source>
</evidence>
<feature type="domain" description="Polysaccharide chain length determinant N-terminal" evidence="18">
    <location>
        <begin position="21"/>
        <end position="104"/>
    </location>
</feature>
<evidence type="ECO:0000256" key="16">
    <source>
        <dbReference type="SAM" id="Coils"/>
    </source>
</evidence>
<comment type="catalytic activity">
    <reaction evidence="15">
        <text>L-tyrosyl-[protein] + ATP = O-phospho-L-tyrosyl-[protein] + ADP + H(+)</text>
        <dbReference type="Rhea" id="RHEA:10596"/>
        <dbReference type="Rhea" id="RHEA-COMP:10136"/>
        <dbReference type="Rhea" id="RHEA-COMP:20101"/>
        <dbReference type="ChEBI" id="CHEBI:15378"/>
        <dbReference type="ChEBI" id="CHEBI:30616"/>
        <dbReference type="ChEBI" id="CHEBI:46858"/>
        <dbReference type="ChEBI" id="CHEBI:61978"/>
        <dbReference type="ChEBI" id="CHEBI:456216"/>
        <dbReference type="EC" id="2.7.10.2"/>
    </reaction>
</comment>
<keyword evidence="11" id="KW-0067">ATP-binding</keyword>
<keyword evidence="14" id="KW-0829">Tyrosine-protein kinase</keyword>
<proteinExistence type="inferred from homology"/>
<dbReference type="InterPro" id="IPR005702">
    <property type="entry name" value="Wzc-like_C"/>
</dbReference>
<dbReference type="GO" id="GO:0005886">
    <property type="term" value="C:plasma membrane"/>
    <property type="evidence" value="ECO:0007669"/>
    <property type="project" value="UniProtKB-SubCell"/>
</dbReference>
<keyword evidence="6" id="KW-0997">Cell inner membrane</keyword>
<evidence type="ECO:0000313" key="21">
    <source>
        <dbReference type="Proteomes" id="UP000295668"/>
    </source>
</evidence>
<keyword evidence="7 20" id="KW-0808">Transferase</keyword>
<evidence type="ECO:0000256" key="2">
    <source>
        <dbReference type="ARBA" id="ARBA00007316"/>
    </source>
</evidence>